<name>A0A9P4IU35_9PEZI</name>
<organism evidence="1 2">
    <name type="scientific">Myriangium duriaei CBS 260.36</name>
    <dbReference type="NCBI Taxonomy" id="1168546"/>
    <lineage>
        <taxon>Eukaryota</taxon>
        <taxon>Fungi</taxon>
        <taxon>Dikarya</taxon>
        <taxon>Ascomycota</taxon>
        <taxon>Pezizomycotina</taxon>
        <taxon>Dothideomycetes</taxon>
        <taxon>Dothideomycetidae</taxon>
        <taxon>Myriangiales</taxon>
        <taxon>Myriangiaceae</taxon>
        <taxon>Myriangium</taxon>
    </lineage>
</organism>
<keyword evidence="2" id="KW-1185">Reference proteome</keyword>
<sequence>MATEQDLFNIAVAFINAFKTFEPGTHVSLRAANCTHVFAPSSVSQPPPMTNQDWIVHLSKLDSVLDSFPVTTKEIHINLPKRQAIIWATAIPKFRTEVKEPKKDGGDDTEWNEVGEYIFLLDMDEQGKITRIVEFLDSLVTERVRKLMVKAWENAGVKQKLFEG</sequence>
<reference evidence="1" key="1">
    <citation type="journal article" date="2020" name="Stud. Mycol.">
        <title>101 Dothideomycetes genomes: a test case for predicting lifestyles and emergence of pathogens.</title>
        <authorList>
            <person name="Haridas S."/>
            <person name="Albert R."/>
            <person name="Binder M."/>
            <person name="Bloem J."/>
            <person name="Labutti K."/>
            <person name="Salamov A."/>
            <person name="Andreopoulos B."/>
            <person name="Baker S."/>
            <person name="Barry K."/>
            <person name="Bills G."/>
            <person name="Bluhm B."/>
            <person name="Cannon C."/>
            <person name="Castanera R."/>
            <person name="Culley D."/>
            <person name="Daum C."/>
            <person name="Ezra D."/>
            <person name="Gonzalez J."/>
            <person name="Henrissat B."/>
            <person name="Kuo A."/>
            <person name="Liang C."/>
            <person name="Lipzen A."/>
            <person name="Lutzoni F."/>
            <person name="Magnuson J."/>
            <person name="Mondo S."/>
            <person name="Nolan M."/>
            <person name="Ohm R."/>
            <person name="Pangilinan J."/>
            <person name="Park H.-J."/>
            <person name="Ramirez L."/>
            <person name="Alfaro M."/>
            <person name="Sun H."/>
            <person name="Tritt A."/>
            <person name="Yoshinaga Y."/>
            <person name="Zwiers L.-H."/>
            <person name="Turgeon B."/>
            <person name="Goodwin S."/>
            <person name="Spatafora J."/>
            <person name="Crous P."/>
            <person name="Grigoriev I."/>
        </authorList>
    </citation>
    <scope>NUCLEOTIDE SEQUENCE</scope>
    <source>
        <strain evidence="1">CBS 260.36</strain>
    </source>
</reference>
<comment type="caution">
    <text evidence="1">The sequence shown here is derived from an EMBL/GenBank/DDBJ whole genome shotgun (WGS) entry which is preliminary data.</text>
</comment>
<proteinExistence type="predicted"/>
<evidence type="ECO:0000313" key="1">
    <source>
        <dbReference type="EMBL" id="KAF2149686.1"/>
    </source>
</evidence>
<accession>A0A9P4IU35</accession>
<dbReference type="AlphaFoldDB" id="A0A9P4IU35"/>
<dbReference type="Proteomes" id="UP000799439">
    <property type="component" value="Unassembled WGS sequence"/>
</dbReference>
<evidence type="ECO:0000313" key="2">
    <source>
        <dbReference type="Proteomes" id="UP000799439"/>
    </source>
</evidence>
<gene>
    <name evidence="1" type="ORF">K461DRAFT_282075</name>
</gene>
<dbReference type="OrthoDB" id="3758478at2759"/>
<protein>
    <submittedName>
        <fullName evidence="1">Uncharacterized protein</fullName>
    </submittedName>
</protein>
<dbReference type="EMBL" id="ML996091">
    <property type="protein sequence ID" value="KAF2149686.1"/>
    <property type="molecule type" value="Genomic_DNA"/>
</dbReference>